<dbReference type="InterPro" id="IPR051245">
    <property type="entry name" value="eIF5-mimic_regulator"/>
</dbReference>
<dbReference type="PROSITE" id="PS51363">
    <property type="entry name" value="W2"/>
    <property type="match status" value="1"/>
</dbReference>
<dbReference type="EMBL" id="JAAWWB010000037">
    <property type="protein sequence ID" value="KAG6738577.1"/>
    <property type="molecule type" value="Genomic_DNA"/>
</dbReference>
<dbReference type="InterPro" id="IPR003307">
    <property type="entry name" value="W2_domain"/>
</dbReference>
<proteinExistence type="predicted"/>
<organism evidence="2 3">
    <name type="scientific">Populus tomentosa</name>
    <name type="common">Chinese white poplar</name>
    <dbReference type="NCBI Taxonomy" id="118781"/>
    <lineage>
        <taxon>Eukaryota</taxon>
        <taxon>Viridiplantae</taxon>
        <taxon>Streptophyta</taxon>
        <taxon>Embryophyta</taxon>
        <taxon>Tracheophyta</taxon>
        <taxon>Spermatophyta</taxon>
        <taxon>Magnoliopsida</taxon>
        <taxon>eudicotyledons</taxon>
        <taxon>Gunneridae</taxon>
        <taxon>Pentapetalae</taxon>
        <taxon>rosids</taxon>
        <taxon>fabids</taxon>
        <taxon>Malpighiales</taxon>
        <taxon>Salicaceae</taxon>
        <taxon>Saliceae</taxon>
        <taxon>Populus</taxon>
    </lineage>
</organism>
<dbReference type="PANTHER" id="PTHR14208:SF2">
    <property type="entry name" value="PROTEIN KRASAVIETZ"/>
    <property type="match status" value="1"/>
</dbReference>
<keyword evidence="3" id="KW-1185">Reference proteome</keyword>
<evidence type="ECO:0000259" key="1">
    <source>
        <dbReference type="PROSITE" id="PS51363"/>
    </source>
</evidence>
<dbReference type="Pfam" id="PF02020">
    <property type="entry name" value="W2"/>
    <property type="match status" value="1"/>
</dbReference>
<dbReference type="InterPro" id="IPR043510">
    <property type="entry name" value="W2_5MP1/2"/>
</dbReference>
<dbReference type="GO" id="GO:0005737">
    <property type="term" value="C:cytoplasm"/>
    <property type="evidence" value="ECO:0007669"/>
    <property type="project" value="TreeGrafter"/>
</dbReference>
<dbReference type="AlphaFoldDB" id="A0A8X8C280"/>
<evidence type="ECO:0000313" key="2">
    <source>
        <dbReference type="EMBL" id="KAG6738577.1"/>
    </source>
</evidence>
<dbReference type="Pfam" id="PF25504">
    <property type="entry name" value="HEAT_5MP1_2"/>
    <property type="match status" value="1"/>
</dbReference>
<accession>A0A8X8C280</accession>
<dbReference type="Proteomes" id="UP000886885">
    <property type="component" value="Chromosome 19A"/>
</dbReference>
<dbReference type="OrthoDB" id="1727522at2759"/>
<gene>
    <name evidence="2" type="ORF">POTOM_058197</name>
</gene>
<dbReference type="SMART" id="SM00515">
    <property type="entry name" value="eIF5C"/>
    <property type="match status" value="1"/>
</dbReference>
<name>A0A8X8C280_POPTO</name>
<comment type="caution">
    <text evidence="2">The sequence shown here is derived from an EMBL/GenBank/DDBJ whole genome shotgun (WGS) entry which is preliminary data.</text>
</comment>
<dbReference type="PANTHER" id="PTHR14208">
    <property type="entry name" value="BASIC LEUCINE ZIPPER AND W2 DOMAIN-CONTAINING PROTEIN"/>
    <property type="match status" value="1"/>
</dbReference>
<dbReference type="GO" id="GO:0016020">
    <property type="term" value="C:membrane"/>
    <property type="evidence" value="ECO:0007669"/>
    <property type="project" value="TreeGrafter"/>
</dbReference>
<dbReference type="InterPro" id="IPR057397">
    <property type="entry name" value="HEAT_5MP1_2"/>
</dbReference>
<reference evidence="2" key="1">
    <citation type="journal article" date="2020" name="bioRxiv">
        <title>Hybrid origin of Populus tomentosa Carr. identified through genome sequencing and phylogenomic analysis.</title>
        <authorList>
            <person name="An X."/>
            <person name="Gao K."/>
            <person name="Chen Z."/>
            <person name="Li J."/>
            <person name="Yang X."/>
            <person name="Yang X."/>
            <person name="Zhou J."/>
            <person name="Guo T."/>
            <person name="Zhao T."/>
            <person name="Huang S."/>
            <person name="Miao D."/>
            <person name="Khan W.U."/>
            <person name="Rao P."/>
            <person name="Ye M."/>
            <person name="Lei B."/>
            <person name="Liao W."/>
            <person name="Wang J."/>
            <person name="Ji L."/>
            <person name="Li Y."/>
            <person name="Guo B."/>
            <person name="Mustafa N.S."/>
            <person name="Li S."/>
            <person name="Yun Q."/>
            <person name="Keller S.R."/>
            <person name="Mao J."/>
            <person name="Zhang R."/>
            <person name="Strauss S.H."/>
        </authorList>
    </citation>
    <scope>NUCLEOTIDE SEQUENCE</scope>
    <source>
        <strain evidence="2">GM15</strain>
        <tissue evidence="2">Leaf</tissue>
    </source>
</reference>
<protein>
    <recommendedName>
        <fullName evidence="1">W2 domain-containing protein</fullName>
    </recommendedName>
</protein>
<dbReference type="CDD" id="cd11560">
    <property type="entry name" value="W2_eIF5C_like"/>
    <property type="match status" value="1"/>
</dbReference>
<evidence type="ECO:0000313" key="3">
    <source>
        <dbReference type="Proteomes" id="UP000886885"/>
    </source>
</evidence>
<feature type="domain" description="W2" evidence="1">
    <location>
        <begin position="327"/>
        <end position="514"/>
    </location>
</feature>
<sequence>MRYAHLSLTPACLGSANIHNYFWIWFLEQKGLVLSSFDLVLKHILVNDLTSKERPTLGGTRIKTRKRNIAAPLDPAAFADAVVQIYLDNAGDLLMHLDLIEIPNVQELVAKSIESADLNFSRYAKMLGLNINADANLCNIGIGFPIYCHVVFTGGRTQPGTTKPDEGERHPYSIIDCEPTREIILPSVIYTQKILRRKPFLIKNLENVMRRFLQSLELFEENERKKLAIFTALAFSQKLSGLPPETVFQPLLKDNLVAKGIVLSFITDFFKEYLVDNSLDDLISILKRGKMEENLMEFFPSAKRSAEGFSEHFSKEGLIPLVEYNEKKIFEVKLKEMKSALTTQIAEEADMSEVIDTVKQRVKDAKLPDIEIVRILWDVLMDAVQWSGKNQQQNANSALRQVDYFTLFQSALPYFRVQFDGLIVKTWAQLLNTFCTSGKLELELLYKVQMQCYEDAKLMKLFPEIVRSLYDQDVLAEDTILHWFRKGTNPKGRQTFVKALEPFVNWLEEAEEEE</sequence>